<keyword evidence="5" id="KW-0067">ATP-binding</keyword>
<feature type="region of interest" description="Disordered" evidence="6">
    <location>
        <begin position="588"/>
        <end position="612"/>
    </location>
</feature>
<dbReference type="PROSITE" id="PS51221">
    <property type="entry name" value="TTL"/>
    <property type="match status" value="1"/>
</dbReference>
<evidence type="ECO:0000256" key="1">
    <source>
        <dbReference type="ARBA" id="ARBA00004496"/>
    </source>
</evidence>
<evidence type="ECO:0000313" key="8">
    <source>
        <dbReference type="Proteomes" id="UP001281761"/>
    </source>
</evidence>
<reference evidence="7 8" key="1">
    <citation type="journal article" date="2022" name="bioRxiv">
        <title>Genomics of Preaxostyla Flagellates Illuminates Evolutionary Transitions and the Path Towards Mitochondrial Loss.</title>
        <authorList>
            <person name="Novak L.V.F."/>
            <person name="Treitli S.C."/>
            <person name="Pyrih J."/>
            <person name="Halakuc P."/>
            <person name="Pipaliya S.V."/>
            <person name="Vacek V."/>
            <person name="Brzon O."/>
            <person name="Soukal P."/>
            <person name="Eme L."/>
            <person name="Dacks J.B."/>
            <person name="Karnkowska A."/>
            <person name="Elias M."/>
            <person name="Hampl V."/>
        </authorList>
    </citation>
    <scope>NUCLEOTIDE SEQUENCE [LARGE SCALE GENOMIC DNA]</scope>
    <source>
        <strain evidence="7">NAU3</strain>
        <tissue evidence="7">Gut</tissue>
    </source>
</reference>
<comment type="caution">
    <text evidence="7">The sequence shown here is derived from an EMBL/GenBank/DDBJ whole genome shotgun (WGS) entry which is preliminary data.</text>
</comment>
<dbReference type="EMBL" id="JARBJD010000046">
    <property type="protein sequence ID" value="KAK2957420.1"/>
    <property type="molecule type" value="Genomic_DNA"/>
</dbReference>
<keyword evidence="4" id="KW-0547">Nucleotide-binding</keyword>
<dbReference type="Gene3D" id="3.30.470.20">
    <property type="entry name" value="ATP-grasp fold, B domain"/>
    <property type="match status" value="1"/>
</dbReference>
<keyword evidence="2" id="KW-0963">Cytoplasm</keyword>
<evidence type="ECO:0000256" key="5">
    <source>
        <dbReference type="ARBA" id="ARBA00022840"/>
    </source>
</evidence>
<dbReference type="PANTHER" id="PTHR45870:SF2">
    <property type="entry name" value="TUBULIN MONOGLYCYLASE TTLL3"/>
    <property type="match status" value="1"/>
</dbReference>
<evidence type="ECO:0000256" key="2">
    <source>
        <dbReference type="ARBA" id="ARBA00022490"/>
    </source>
</evidence>
<dbReference type="EC" id="6.3.2.-" evidence="7"/>
<evidence type="ECO:0000313" key="7">
    <source>
        <dbReference type="EMBL" id="KAK2957420.1"/>
    </source>
</evidence>
<sequence length="679" mass="77817">MTESQIWTITFDESDESEQHPVDQNDPSLFDEHGNRRKTFQIIRGGNSASDVRAALLRRNWVEYPATKNDCDIRWSILNKDIMWDTLRPSTMINHFQSSLCITTKGLLHKGILSSAHWEGLPPHEFYPLGFDLRDREEKQRFIQMYRLIECDRILRLYLNNLQSIPSTNPDEPLNQDSFSLRRQTALRKCLDYCISYVGSHSYDCDGDEVDLVKYSEDDWKFISPRLVYNPQMVSVKKAPQLGKENIFPSARAAITEINTVLESMAAALVPAKLLHCEGNVWIVKPVGKSRGRGIKCFNRLDDIYSYTRSGEDNWLVQKYIERPLLVHRHKFDIRVWVLLLSLSPLVIFVYQRPYLRLSSSLFSASPEDLANDWIHLTNNSIQALKDGVVEDSADGQTQTADTDNPSPTPHTVDPADAPYQTDPTILTNMMHLSSFLDYLQRVDDGVLPLSSAVNDPAALSSTSMKFKDEWTARTWPQICDIVVASIQTGREGITDRKKTFEIFGYDFMVDEEMRPWLIEINAAPCFQHTTPVTTELVADVVESTFKVVIDSDLQNVFDQPTSQPKEKNAKPQFGVLSLKERILQYQAQKNKESTEPDKEEEKETADEPEKSTPLLTEATISPFYQKEQILSEADKYDTGNWKLVYRERKEQVFCCLQMKRMRVEGKAIPLHPVEAALV</sequence>
<name>A0ABQ9Y103_9EUKA</name>
<feature type="compositionally biased region" description="Basic and acidic residues" evidence="6">
    <location>
        <begin position="590"/>
        <end position="611"/>
    </location>
</feature>
<evidence type="ECO:0000256" key="4">
    <source>
        <dbReference type="ARBA" id="ARBA00022741"/>
    </source>
</evidence>
<dbReference type="Pfam" id="PF03133">
    <property type="entry name" value="TTL"/>
    <property type="match status" value="2"/>
</dbReference>
<evidence type="ECO:0000256" key="6">
    <source>
        <dbReference type="SAM" id="MobiDB-lite"/>
    </source>
</evidence>
<organism evidence="7 8">
    <name type="scientific">Blattamonas nauphoetae</name>
    <dbReference type="NCBI Taxonomy" id="2049346"/>
    <lineage>
        <taxon>Eukaryota</taxon>
        <taxon>Metamonada</taxon>
        <taxon>Preaxostyla</taxon>
        <taxon>Oxymonadida</taxon>
        <taxon>Blattamonas</taxon>
    </lineage>
</organism>
<dbReference type="PANTHER" id="PTHR45870">
    <property type="entry name" value="TUBULIN MONOGLYCYLASE TTLL3"/>
    <property type="match status" value="1"/>
</dbReference>
<accession>A0ABQ9Y103</accession>
<keyword evidence="3 7" id="KW-0436">Ligase</keyword>
<protein>
    <submittedName>
        <fullName evidence="7">Tubulin glycylase 3A</fullName>
        <ecNumber evidence="7">6.3.2.-</ecNumber>
    </submittedName>
</protein>
<dbReference type="GO" id="GO:0016874">
    <property type="term" value="F:ligase activity"/>
    <property type="evidence" value="ECO:0007669"/>
    <property type="project" value="UniProtKB-KW"/>
</dbReference>
<evidence type="ECO:0000256" key="3">
    <source>
        <dbReference type="ARBA" id="ARBA00022598"/>
    </source>
</evidence>
<feature type="compositionally biased region" description="Polar residues" evidence="6">
    <location>
        <begin position="395"/>
        <end position="406"/>
    </location>
</feature>
<dbReference type="InterPro" id="IPR051437">
    <property type="entry name" value="TTLL_monoglycylase"/>
</dbReference>
<dbReference type="Proteomes" id="UP001281761">
    <property type="component" value="Unassembled WGS sequence"/>
</dbReference>
<comment type="subcellular location">
    <subcellularLocation>
        <location evidence="1">Cytoplasm</location>
    </subcellularLocation>
</comment>
<feature type="region of interest" description="Disordered" evidence="6">
    <location>
        <begin position="392"/>
        <end position="420"/>
    </location>
</feature>
<dbReference type="InterPro" id="IPR004344">
    <property type="entry name" value="TTL/TTLL_fam"/>
</dbReference>
<keyword evidence="8" id="KW-1185">Reference proteome</keyword>
<gene>
    <name evidence="7" type="ORF">BLNAU_7576</name>
</gene>
<dbReference type="SUPFAM" id="SSF56059">
    <property type="entry name" value="Glutathione synthetase ATP-binding domain-like"/>
    <property type="match status" value="1"/>
</dbReference>
<proteinExistence type="predicted"/>